<organism evidence="1">
    <name type="scientific">Oryza nivara</name>
    <name type="common">Indian wild rice</name>
    <name type="synonym">Oryza sativa f. spontanea</name>
    <dbReference type="NCBI Taxonomy" id="4536"/>
    <lineage>
        <taxon>Eukaryota</taxon>
        <taxon>Viridiplantae</taxon>
        <taxon>Streptophyta</taxon>
        <taxon>Embryophyta</taxon>
        <taxon>Tracheophyta</taxon>
        <taxon>Spermatophyta</taxon>
        <taxon>Magnoliopsida</taxon>
        <taxon>Liliopsida</taxon>
        <taxon>Poales</taxon>
        <taxon>Poaceae</taxon>
        <taxon>BOP clade</taxon>
        <taxon>Oryzoideae</taxon>
        <taxon>Oryzeae</taxon>
        <taxon>Oryzinae</taxon>
        <taxon>Oryza</taxon>
    </lineage>
</organism>
<dbReference type="Gramene" id="ONIVA09G00330.2">
    <property type="protein sequence ID" value="ONIVA09G00330.2"/>
    <property type="gene ID" value="ONIVA09G00330"/>
</dbReference>
<sequence>MHSGLHKLAELSSGCLHCTGCNIRVRTLQEYTGQLAEEEASAAEEESPIESFPLPRKIRDLFLR</sequence>
<dbReference type="HOGENOM" id="CLU_2871565_0_0_1"/>
<evidence type="ECO:0000313" key="1">
    <source>
        <dbReference type="EnsemblPlants" id="ONIVA09G00330.2"/>
    </source>
</evidence>
<protein>
    <submittedName>
        <fullName evidence="1">Peptidylprolyl isomerase</fullName>
    </submittedName>
</protein>
<name>A0A0E0IG34_ORYNI</name>
<evidence type="ECO:0000313" key="2">
    <source>
        <dbReference type="Proteomes" id="UP000006591"/>
    </source>
</evidence>
<keyword evidence="2" id="KW-1185">Reference proteome</keyword>
<dbReference type="Proteomes" id="UP000006591">
    <property type="component" value="Chromosome 9"/>
</dbReference>
<reference evidence="1" key="1">
    <citation type="submission" date="2015-04" db="UniProtKB">
        <authorList>
            <consortium name="EnsemblPlants"/>
        </authorList>
    </citation>
    <scope>IDENTIFICATION</scope>
    <source>
        <strain evidence="1">SL10</strain>
    </source>
</reference>
<accession>A0A0E0IG34</accession>
<proteinExistence type="predicted"/>
<reference evidence="1" key="2">
    <citation type="submission" date="2018-04" db="EMBL/GenBank/DDBJ databases">
        <title>OnivRS2 (Oryza nivara Reference Sequence Version 2).</title>
        <authorList>
            <person name="Zhang J."/>
            <person name="Kudrna D."/>
            <person name="Lee S."/>
            <person name="Talag J."/>
            <person name="Rajasekar S."/>
            <person name="Welchert J."/>
            <person name="Hsing Y.-I."/>
            <person name="Wing R.A."/>
        </authorList>
    </citation>
    <scope>NUCLEOTIDE SEQUENCE [LARGE SCALE GENOMIC DNA]</scope>
    <source>
        <strain evidence="1">SL10</strain>
    </source>
</reference>
<dbReference type="EnsemblPlants" id="ONIVA09G00330.2">
    <property type="protein sequence ID" value="ONIVA09G00330.2"/>
    <property type="gene ID" value="ONIVA09G00330"/>
</dbReference>
<dbReference type="AlphaFoldDB" id="A0A0E0IG34"/>